<feature type="transmembrane region" description="Helical" evidence="7">
    <location>
        <begin position="62"/>
        <end position="84"/>
    </location>
</feature>
<dbReference type="EMBL" id="WEIO01000004">
    <property type="protein sequence ID" value="KAB7707265.1"/>
    <property type="molecule type" value="Genomic_DNA"/>
</dbReference>
<dbReference type="Pfam" id="PF00892">
    <property type="entry name" value="EamA"/>
    <property type="match status" value="2"/>
</dbReference>
<dbReference type="InterPro" id="IPR050638">
    <property type="entry name" value="AA-Vitamin_Transporters"/>
</dbReference>
<evidence type="ECO:0000313" key="9">
    <source>
        <dbReference type="EMBL" id="KAB7707265.1"/>
    </source>
</evidence>
<keyword evidence="6 7" id="KW-0472">Membrane</keyword>
<dbReference type="GO" id="GO:0005886">
    <property type="term" value="C:plasma membrane"/>
    <property type="evidence" value="ECO:0007669"/>
    <property type="project" value="UniProtKB-SubCell"/>
</dbReference>
<evidence type="ECO:0000256" key="3">
    <source>
        <dbReference type="ARBA" id="ARBA00022475"/>
    </source>
</evidence>
<dbReference type="PANTHER" id="PTHR32322:SF18">
    <property type="entry name" value="S-ADENOSYLMETHIONINE_S-ADENOSYLHOMOCYSTEINE TRANSPORTER"/>
    <property type="match status" value="1"/>
</dbReference>
<organism evidence="9 10">
    <name type="scientific">Bacillus aerolatus</name>
    <dbReference type="NCBI Taxonomy" id="2653354"/>
    <lineage>
        <taxon>Bacteria</taxon>
        <taxon>Bacillati</taxon>
        <taxon>Bacillota</taxon>
        <taxon>Bacilli</taxon>
        <taxon>Bacillales</taxon>
        <taxon>Bacillaceae</taxon>
        <taxon>Bacillus</taxon>
    </lineage>
</organism>
<gene>
    <name evidence="9" type="ORF">F9802_08560</name>
</gene>
<evidence type="ECO:0000256" key="1">
    <source>
        <dbReference type="ARBA" id="ARBA00004651"/>
    </source>
</evidence>
<feature type="domain" description="EamA" evidence="8">
    <location>
        <begin position="2"/>
        <end position="134"/>
    </location>
</feature>
<dbReference type="InterPro" id="IPR000620">
    <property type="entry name" value="EamA_dom"/>
</dbReference>
<keyword evidence="10" id="KW-1185">Reference proteome</keyword>
<feature type="transmembrane region" description="Helical" evidence="7">
    <location>
        <begin position="149"/>
        <end position="165"/>
    </location>
</feature>
<keyword evidence="5 7" id="KW-1133">Transmembrane helix</keyword>
<evidence type="ECO:0000313" key="10">
    <source>
        <dbReference type="Proteomes" id="UP000429595"/>
    </source>
</evidence>
<comment type="subcellular location">
    <subcellularLocation>
        <location evidence="1">Cell membrane</location>
        <topology evidence="1">Multi-pass membrane protein</topology>
    </subcellularLocation>
</comment>
<accession>A0A6I1FGF9</accession>
<sequence>MCLFAVLTWGGMYPVMADALKIMDPFYITLFRYGSVSIVFVFWLIMTEGKEHLKVEGRLKEVLFLGTMGFAGFSFLVFLGQQLAGPSGTVIAAVIMATQPLLGVIVIWITQKTTPKPLTFLFMLTAFVGVVMVISKGDITIFFSKDGNLFANFLILIGAVCWVIYTSGGSSFPDWSPLRYTTVTSIYGYLSIIVIVTGATLMGWLDVPTIKMFSDISGALIYISLIAGVLAVFSWNAGNKILTPINGIVFMNLLPVTTFVISVIQGYELSLFELAGMMIVILSLIANNLYIRKVQKEIALG</sequence>
<dbReference type="AlphaFoldDB" id="A0A6I1FGF9"/>
<keyword evidence="4 7" id="KW-0812">Transmembrane</keyword>
<evidence type="ECO:0000256" key="4">
    <source>
        <dbReference type="ARBA" id="ARBA00022692"/>
    </source>
</evidence>
<comment type="caution">
    <text evidence="9">The sequence shown here is derived from an EMBL/GenBank/DDBJ whole genome shotgun (WGS) entry which is preliminary data.</text>
</comment>
<feature type="transmembrane region" description="Helical" evidence="7">
    <location>
        <begin position="27"/>
        <end position="46"/>
    </location>
</feature>
<name>A0A6I1FGF9_9BACI</name>
<feature type="transmembrane region" description="Helical" evidence="7">
    <location>
        <begin position="271"/>
        <end position="291"/>
    </location>
</feature>
<evidence type="ECO:0000256" key="6">
    <source>
        <dbReference type="ARBA" id="ARBA00023136"/>
    </source>
</evidence>
<protein>
    <submittedName>
        <fullName evidence="9">EamA family transporter</fullName>
    </submittedName>
</protein>
<dbReference type="RefSeq" id="WP_152151360.1">
    <property type="nucleotide sequence ID" value="NZ_WEIO01000004.1"/>
</dbReference>
<feature type="transmembrane region" description="Helical" evidence="7">
    <location>
        <begin position="121"/>
        <end position="143"/>
    </location>
</feature>
<comment type="similarity">
    <text evidence="2">Belongs to the EamA transporter family.</text>
</comment>
<evidence type="ECO:0000256" key="7">
    <source>
        <dbReference type="SAM" id="Phobius"/>
    </source>
</evidence>
<feature type="transmembrane region" description="Helical" evidence="7">
    <location>
        <begin position="216"/>
        <end position="235"/>
    </location>
</feature>
<keyword evidence="3" id="KW-1003">Cell membrane</keyword>
<evidence type="ECO:0000256" key="5">
    <source>
        <dbReference type="ARBA" id="ARBA00022989"/>
    </source>
</evidence>
<reference evidence="9 10" key="1">
    <citation type="submission" date="2019-10" db="EMBL/GenBank/DDBJ databases">
        <title>Bacillus aerolatum sp. nov., isolated from bioaerosol of sport playgrounds.</title>
        <authorList>
            <person name="Chen P."/>
            <person name="Zhang G."/>
        </authorList>
    </citation>
    <scope>NUCLEOTIDE SEQUENCE [LARGE SCALE GENOMIC DNA]</scope>
    <source>
        <strain evidence="9 10">CX253</strain>
    </source>
</reference>
<dbReference type="PANTHER" id="PTHR32322">
    <property type="entry name" value="INNER MEMBRANE TRANSPORTER"/>
    <property type="match status" value="1"/>
</dbReference>
<dbReference type="Proteomes" id="UP000429595">
    <property type="component" value="Unassembled WGS sequence"/>
</dbReference>
<feature type="transmembrane region" description="Helical" evidence="7">
    <location>
        <begin position="247"/>
        <end position="265"/>
    </location>
</feature>
<evidence type="ECO:0000256" key="2">
    <source>
        <dbReference type="ARBA" id="ARBA00007362"/>
    </source>
</evidence>
<evidence type="ECO:0000259" key="8">
    <source>
        <dbReference type="Pfam" id="PF00892"/>
    </source>
</evidence>
<feature type="transmembrane region" description="Helical" evidence="7">
    <location>
        <begin position="90"/>
        <end position="109"/>
    </location>
</feature>
<feature type="domain" description="EamA" evidence="8">
    <location>
        <begin position="150"/>
        <end position="286"/>
    </location>
</feature>
<proteinExistence type="inferred from homology"/>
<feature type="transmembrane region" description="Helical" evidence="7">
    <location>
        <begin position="186"/>
        <end position="204"/>
    </location>
</feature>